<sequence>MTSIFDMMHTESSEASNGEFFDFSSPREISLPTSTNRNSNRNVFSKKNQTRRPLFFGIPPVTPVEFIDFSKLEGYHPQAFVKPSRAVKEIMQIIEQLRETKSKDLKKFDNHIKEYYNENVQTPAVFEAKKKALEIIKSWLPKYDPDDKFFICGSTMTKLGSNDSDMDICWVIPVFTNGTSSKPTYPTSEIDGFNPFRILKNAAVLIRNFLSSTKFPFVNLRPARVPILRFTMIVDDAKVCVDLNINNITGIYNTFMLKHYEKIDKRFPMLAMAIKAWAVQAEIINPANGYLNT</sequence>
<proteinExistence type="predicted"/>
<evidence type="ECO:0000313" key="1">
    <source>
        <dbReference type="Proteomes" id="UP000887580"/>
    </source>
</evidence>
<dbReference type="Proteomes" id="UP000887580">
    <property type="component" value="Unplaced"/>
</dbReference>
<dbReference type="WBParaSite" id="PS1159_v2.g11282.t1">
    <property type="protein sequence ID" value="PS1159_v2.g11282.t1"/>
    <property type="gene ID" value="PS1159_v2.g11282"/>
</dbReference>
<name>A0AC35EW06_9BILA</name>
<accession>A0AC35EW06</accession>
<protein>
    <submittedName>
        <fullName evidence="2">Polymerase nucleotidyl transferase domain-containing protein</fullName>
    </submittedName>
</protein>
<reference evidence="2" key="1">
    <citation type="submission" date="2022-11" db="UniProtKB">
        <authorList>
            <consortium name="WormBaseParasite"/>
        </authorList>
    </citation>
    <scope>IDENTIFICATION</scope>
</reference>
<evidence type="ECO:0000313" key="2">
    <source>
        <dbReference type="WBParaSite" id="PS1159_v2.g11282.t1"/>
    </source>
</evidence>
<organism evidence="1 2">
    <name type="scientific">Panagrolaimus sp. PS1159</name>
    <dbReference type="NCBI Taxonomy" id="55785"/>
    <lineage>
        <taxon>Eukaryota</taxon>
        <taxon>Metazoa</taxon>
        <taxon>Ecdysozoa</taxon>
        <taxon>Nematoda</taxon>
        <taxon>Chromadorea</taxon>
        <taxon>Rhabditida</taxon>
        <taxon>Tylenchina</taxon>
        <taxon>Panagrolaimomorpha</taxon>
        <taxon>Panagrolaimoidea</taxon>
        <taxon>Panagrolaimidae</taxon>
        <taxon>Panagrolaimus</taxon>
    </lineage>
</organism>